<proteinExistence type="inferred from homology"/>
<keyword evidence="2" id="KW-0560">Oxidoreductase</keyword>
<organism evidence="4 5">
    <name type="scientific">Pseudomonas oryzihabitans</name>
    <dbReference type="NCBI Taxonomy" id="47885"/>
    <lineage>
        <taxon>Bacteria</taxon>
        <taxon>Pseudomonadati</taxon>
        <taxon>Pseudomonadota</taxon>
        <taxon>Gammaproteobacteria</taxon>
        <taxon>Pseudomonadales</taxon>
        <taxon>Pseudomonadaceae</taxon>
        <taxon>Pseudomonas</taxon>
    </lineage>
</organism>
<dbReference type="InterPro" id="IPR020904">
    <property type="entry name" value="Sc_DH/Rdtase_CS"/>
</dbReference>
<accession>A0ABX3ITT6</accession>
<dbReference type="EMBL" id="MTLN01000006">
    <property type="protein sequence ID" value="ONN71249.1"/>
    <property type="molecule type" value="Genomic_DNA"/>
</dbReference>
<name>A0ABX3ITT6_9PSED</name>
<keyword evidence="5" id="KW-1185">Reference proteome</keyword>
<sequence length="246" mass="25292">MSNQKLAGKLALVTGASGGIGKAIAIQLAEAGAKVIVHYSGNKAAADMTVAAITERGGSALSVQANLRDSSAIDHLVEQIEALDILVNNAGVADGADLAGTTRDQYDAVFDTNVKAIFFLTQALLPKLREGGSIINTSSTVSIAAYPDYIVYSMSKTAVNGFTRSLAAGLAKRQITVNAVLPGATDTDFLNSVRDIPGVLDAIASQAALGRLGTPDDIASVVTFLASPEGHWITGQLIQANGGMHL</sequence>
<dbReference type="SMART" id="SM00822">
    <property type="entry name" value="PKS_KR"/>
    <property type="match status" value="1"/>
</dbReference>
<comment type="caution">
    <text evidence="4">The sequence shown here is derived from an EMBL/GenBank/DDBJ whole genome shotgun (WGS) entry which is preliminary data.</text>
</comment>
<comment type="similarity">
    <text evidence="1">Belongs to the short-chain dehydrogenases/reductases (SDR) family.</text>
</comment>
<dbReference type="InterPro" id="IPR036291">
    <property type="entry name" value="NAD(P)-bd_dom_sf"/>
</dbReference>
<dbReference type="Proteomes" id="UP000189310">
    <property type="component" value="Unassembled WGS sequence"/>
</dbReference>
<dbReference type="PANTHER" id="PTHR43639">
    <property type="entry name" value="OXIDOREDUCTASE, SHORT-CHAIN DEHYDROGENASE/REDUCTASE FAMILY (AFU_ORTHOLOGUE AFUA_5G02870)"/>
    <property type="match status" value="1"/>
</dbReference>
<dbReference type="Pfam" id="PF13561">
    <property type="entry name" value="adh_short_C2"/>
    <property type="match status" value="1"/>
</dbReference>
<dbReference type="PRINTS" id="PR00081">
    <property type="entry name" value="GDHRDH"/>
</dbReference>
<dbReference type="InterPro" id="IPR002347">
    <property type="entry name" value="SDR_fam"/>
</dbReference>
<dbReference type="PROSITE" id="PS00061">
    <property type="entry name" value="ADH_SHORT"/>
    <property type="match status" value="1"/>
</dbReference>
<dbReference type="SUPFAM" id="SSF51735">
    <property type="entry name" value="NAD(P)-binding Rossmann-fold domains"/>
    <property type="match status" value="1"/>
</dbReference>
<dbReference type="InterPro" id="IPR057326">
    <property type="entry name" value="KR_dom"/>
</dbReference>
<dbReference type="RefSeq" id="WP_077172110.1">
    <property type="nucleotide sequence ID" value="NZ_MTLN01000006.1"/>
</dbReference>
<evidence type="ECO:0000256" key="2">
    <source>
        <dbReference type="ARBA" id="ARBA00023002"/>
    </source>
</evidence>
<dbReference type="PRINTS" id="PR00080">
    <property type="entry name" value="SDRFAMILY"/>
</dbReference>
<dbReference type="PANTHER" id="PTHR43639:SF1">
    <property type="entry name" value="SHORT-CHAIN DEHYDROGENASE_REDUCTASE FAMILY PROTEIN"/>
    <property type="match status" value="1"/>
</dbReference>
<protein>
    <recommendedName>
        <fullName evidence="3">Ketoreductase domain-containing protein</fullName>
    </recommendedName>
</protein>
<evidence type="ECO:0000313" key="4">
    <source>
        <dbReference type="EMBL" id="ONN71249.1"/>
    </source>
</evidence>
<feature type="domain" description="Ketoreductase" evidence="3">
    <location>
        <begin position="9"/>
        <end position="178"/>
    </location>
</feature>
<evidence type="ECO:0000256" key="1">
    <source>
        <dbReference type="ARBA" id="ARBA00006484"/>
    </source>
</evidence>
<gene>
    <name evidence="4" type="ORF">BVL52_12245</name>
</gene>
<evidence type="ECO:0000313" key="5">
    <source>
        <dbReference type="Proteomes" id="UP000189310"/>
    </source>
</evidence>
<reference evidence="4 5" key="1">
    <citation type="submission" date="2017-01" db="EMBL/GenBank/DDBJ databases">
        <title>Pseudomonas psychrotolerans genome sequencing and assembly.</title>
        <authorList>
            <person name="Vyas B."/>
            <person name="Mayilraj S."/>
        </authorList>
    </citation>
    <scope>NUCLEOTIDE SEQUENCE [LARGE SCALE GENOMIC DNA]</scope>
    <source>
        <strain evidence="4 5">SDS18</strain>
    </source>
</reference>
<evidence type="ECO:0000259" key="3">
    <source>
        <dbReference type="SMART" id="SM00822"/>
    </source>
</evidence>
<dbReference type="Gene3D" id="3.40.50.720">
    <property type="entry name" value="NAD(P)-binding Rossmann-like Domain"/>
    <property type="match status" value="1"/>
</dbReference>